<dbReference type="InterPro" id="IPR004843">
    <property type="entry name" value="Calcineurin-like_PHP"/>
</dbReference>
<accession>A0ABQ2XCZ3</accession>
<dbReference type="InterPro" id="IPR029052">
    <property type="entry name" value="Metallo-depent_PP-like"/>
</dbReference>
<dbReference type="InterPro" id="IPR050884">
    <property type="entry name" value="CNP_phosphodiesterase-III"/>
</dbReference>
<keyword evidence="3" id="KW-0408">Iron</keyword>
<dbReference type="EMBL" id="BMYT01000002">
    <property type="protein sequence ID" value="GGX10743.1"/>
    <property type="molecule type" value="Genomic_DNA"/>
</dbReference>
<protein>
    <recommendedName>
        <fullName evidence="5">Calcineurin-like phosphoesterase domain-containing protein</fullName>
    </recommendedName>
</protein>
<comment type="caution">
    <text evidence="6">The sequence shown here is derived from an EMBL/GenBank/DDBJ whole genome shotgun (WGS) entry which is preliminary data.</text>
</comment>
<dbReference type="Pfam" id="PF00149">
    <property type="entry name" value="Metallophos"/>
    <property type="match status" value="1"/>
</dbReference>
<evidence type="ECO:0000256" key="3">
    <source>
        <dbReference type="ARBA" id="ARBA00023004"/>
    </source>
</evidence>
<gene>
    <name evidence="6" type="ORF">GCM10011282_16300</name>
</gene>
<evidence type="ECO:0000256" key="1">
    <source>
        <dbReference type="ARBA" id="ARBA00022723"/>
    </source>
</evidence>
<sequence length="948" mass="105574">MTLMADISILHLSDVHFGCPDQNAEQERIVEGISDAILDAQRKVDIIVFTGDLTQAARPSEFQQGEDWLTALGEKLNAKIIIVPGNHDADRSKANLSILRTAFPNPESFGLQRKEIYKSHPHLEPFMQWFKSAKSECPRFLNTWSDNPAIDTVTLSMAQRDLIFICVNTALISCCNQDEGNLCIDIAPLNSALKKLKSDSTLIVAVGHHPLKDLAAWNRQEFNKLLGQETGPHIYLHGHVHVDKSEAQYSGDGSGYFTGVAGAAYPGSTWAKSFSIIDVKCDSGVVTPSVFVFSDESGKWFIDNKKSRDVSARLPQKKVVKPSVGVGAIVARGDSHGAEDVDGHNSKNLYKFVNPFSDIMANGMDPEAVHRLFVDQSNSLQSLSNHIDTIIEGQRGTGKTMLLRYFSFEVQASLLKSEKNGKVKKSFGESRLPFGIYCCLSNAGMNRSDYDAVASKERLETLFIHRFTSFVVSRLFGSLILMARQEQLTLSATSKIQKYATRLLKLSPDLNSLTFEEYCQEILTECNFMLEEVDAHVASILPGGCPSNFSPWLSLSNSLMGLLKHVKESLGLQTPFFILIDDFDLLNADQQTSIFKTAAIRDHSLACFKFGIMSEGQKSFLAGEGRTYREGDDYHLIPLNWLDRGLNQDSAGGNYTSMVDEISKRRMERAGWKPELSFKTLFNNWEQGDKIRKDVRRMALEEYEALPKSSRPQTFESYWSKQGDAKYFRHLKSKKIEHKYAGPSTIIDLSSGIFRQFLEIGSAIVNSALASGWTPTSDTKIGPVVQNRAIRAWSKDMLRSLGSSGDVSTLSKRKFEVTSLHLVTLADSLSQFFASRLYSDSKDPEVIAISIKGDITAESFARSLLEVAVRESVLQRRSVDYSSKSGSERLPTFLLNRRLVPHVGIGTKLQGRHEIDVETLVLAATDTQRFLAKISSKVGKKNNQMDLI</sequence>
<reference evidence="7" key="1">
    <citation type="journal article" date="2019" name="Int. J. Syst. Evol. Microbiol.">
        <title>The Global Catalogue of Microorganisms (GCM) 10K type strain sequencing project: providing services to taxonomists for standard genome sequencing and annotation.</title>
        <authorList>
            <consortium name="The Broad Institute Genomics Platform"/>
            <consortium name="The Broad Institute Genome Sequencing Center for Infectious Disease"/>
            <person name="Wu L."/>
            <person name="Ma J."/>
        </authorList>
    </citation>
    <scope>NUCLEOTIDE SEQUENCE [LARGE SCALE GENOMIC DNA]</scope>
    <source>
        <strain evidence="7">KCTC 23916</strain>
    </source>
</reference>
<evidence type="ECO:0000256" key="2">
    <source>
        <dbReference type="ARBA" id="ARBA00022801"/>
    </source>
</evidence>
<evidence type="ECO:0000313" key="6">
    <source>
        <dbReference type="EMBL" id="GGX10743.1"/>
    </source>
</evidence>
<evidence type="ECO:0000259" key="5">
    <source>
        <dbReference type="Pfam" id="PF00149"/>
    </source>
</evidence>
<dbReference type="Gene3D" id="3.60.21.10">
    <property type="match status" value="1"/>
</dbReference>
<name>A0ABQ2XCZ3_9BURK</name>
<keyword evidence="2" id="KW-0378">Hydrolase</keyword>
<feature type="domain" description="Calcineurin-like phosphoesterase" evidence="5">
    <location>
        <begin position="8"/>
        <end position="242"/>
    </location>
</feature>
<dbReference type="Proteomes" id="UP000620127">
    <property type="component" value="Unassembled WGS sequence"/>
</dbReference>
<evidence type="ECO:0000313" key="7">
    <source>
        <dbReference type="Proteomes" id="UP000620127"/>
    </source>
</evidence>
<dbReference type="RefSeq" id="WP_189345615.1">
    <property type="nucleotide sequence ID" value="NZ_BMYT01000002.1"/>
</dbReference>
<dbReference type="PANTHER" id="PTHR42988:SF2">
    <property type="entry name" value="CYCLIC NUCLEOTIDE PHOSPHODIESTERASE CBUA0032-RELATED"/>
    <property type="match status" value="1"/>
</dbReference>
<organism evidence="6 7">
    <name type="scientific">Undibacterium macrobrachii</name>
    <dbReference type="NCBI Taxonomy" id="1119058"/>
    <lineage>
        <taxon>Bacteria</taxon>
        <taxon>Pseudomonadati</taxon>
        <taxon>Pseudomonadota</taxon>
        <taxon>Betaproteobacteria</taxon>
        <taxon>Burkholderiales</taxon>
        <taxon>Oxalobacteraceae</taxon>
        <taxon>Undibacterium</taxon>
    </lineage>
</organism>
<dbReference type="InterPro" id="IPR056955">
    <property type="entry name" value="ORC-CDC6-like"/>
</dbReference>
<comment type="similarity">
    <text evidence="4">Belongs to the cyclic nucleotide phosphodiesterase class-III family.</text>
</comment>
<keyword evidence="7" id="KW-1185">Reference proteome</keyword>
<dbReference type="PANTHER" id="PTHR42988">
    <property type="entry name" value="PHOSPHOHYDROLASE"/>
    <property type="match status" value="1"/>
</dbReference>
<keyword evidence="1" id="KW-0479">Metal-binding</keyword>
<evidence type="ECO:0000256" key="4">
    <source>
        <dbReference type="ARBA" id="ARBA00025742"/>
    </source>
</evidence>
<dbReference type="Pfam" id="PF24389">
    <property type="entry name" value="ORC-CDC6-like"/>
    <property type="match status" value="1"/>
</dbReference>
<proteinExistence type="inferred from homology"/>
<dbReference type="SUPFAM" id="SSF56300">
    <property type="entry name" value="Metallo-dependent phosphatases"/>
    <property type="match status" value="1"/>
</dbReference>